<reference evidence="1 2" key="1">
    <citation type="journal article" date="2011" name="PLoS Pathog.">
        <title>Dynamic evolution of pathogenicity revealed by sequencing and comparative genomics of 19 Pseudomonas syringae isolates.</title>
        <authorList>
            <person name="Baltrus D.A."/>
            <person name="Nishimura M.T."/>
            <person name="Romanchuk A."/>
            <person name="Chang J.H."/>
            <person name="Mukhtar M.S."/>
            <person name="Cherkis K."/>
            <person name="Roach J."/>
            <person name="Grant S.R."/>
            <person name="Jones C.D."/>
            <person name="Dangl J.L."/>
        </authorList>
    </citation>
    <scope>NUCLEOTIDE SEQUENCE [LARGE SCALE GENOMIC DNA]</scope>
    <source>
        <strain evidence="2">race 4</strain>
    </source>
</reference>
<organism evidence="1 2">
    <name type="scientific">Pseudomonas savastanoi pv. glycinea str. race 4</name>
    <dbReference type="NCBI Taxonomy" id="875330"/>
    <lineage>
        <taxon>Bacteria</taxon>
        <taxon>Pseudomonadati</taxon>
        <taxon>Pseudomonadota</taxon>
        <taxon>Gammaproteobacteria</taxon>
        <taxon>Pseudomonadales</taxon>
        <taxon>Pseudomonadaceae</taxon>
        <taxon>Pseudomonas</taxon>
    </lineage>
</organism>
<evidence type="ECO:0000313" key="1">
    <source>
        <dbReference type="EMBL" id="EGH18542.1"/>
    </source>
</evidence>
<proteinExistence type="predicted"/>
<sequence length="26" mass="3061">MSAFYQIFHDTHYKYDSPVSLAQQLA</sequence>
<feature type="non-terminal residue" evidence="1">
    <location>
        <position position="26"/>
    </location>
</feature>
<name>F3CH00_PSESG</name>
<evidence type="ECO:0000313" key="2">
    <source>
        <dbReference type="Proteomes" id="UP000005466"/>
    </source>
</evidence>
<accession>F3CH00</accession>
<dbReference type="HOGENOM" id="CLU_3420183_0_0_6"/>
<gene>
    <name evidence="1" type="ORF">Pgy4_36864</name>
</gene>
<protein>
    <submittedName>
        <fullName evidence="1">Transglutaminase-like protein</fullName>
    </submittedName>
</protein>
<comment type="caution">
    <text evidence="1">The sequence shown here is derived from an EMBL/GenBank/DDBJ whole genome shotgun (WGS) entry which is preliminary data.</text>
</comment>
<dbReference type="EMBL" id="ADWY01002860">
    <property type="protein sequence ID" value="EGH18542.1"/>
    <property type="molecule type" value="Genomic_DNA"/>
</dbReference>
<dbReference type="Proteomes" id="UP000005466">
    <property type="component" value="Unassembled WGS sequence"/>
</dbReference>
<dbReference type="AlphaFoldDB" id="F3CH00"/>